<sequence>MRPGQAQTHAKAHTQRHRAKQVGKDARIVSHIVEGESTGTQRRAVFRPVLTSPYVVHGPRLAKADAEMLLHTLVEGLAEERTGTTVGLNAATRALEERIDAARTDAAEPPLPRILFVCEGDVENTALTAHLPMLVASYNAVVRPSAPLLLVPLAPGAELLLSTALDVRRASVVLLSTAFPSLERLLQRAASAFGPEYVASGFRVKWLDTTAALAPPRIKHVVSSTPANLNEAKAQKKASRKAHQEKKRVQRSRGS</sequence>
<protein>
    <submittedName>
        <fullName evidence="2">Ribonuclease P</fullName>
        <ecNumber evidence="2">3.1.26.5</ecNumber>
    </submittedName>
</protein>
<dbReference type="PANTHER" id="PTHR28272">
    <property type="entry name" value="RIBONUCLEASES P/MRP PROTEIN SUBUNIT POP3"/>
    <property type="match status" value="1"/>
</dbReference>
<feature type="region of interest" description="Disordered" evidence="1">
    <location>
        <begin position="1"/>
        <end position="26"/>
    </location>
</feature>
<dbReference type="GO" id="GO:0005655">
    <property type="term" value="C:nucleolar ribonuclease P complex"/>
    <property type="evidence" value="ECO:0007669"/>
    <property type="project" value="TreeGrafter"/>
</dbReference>
<dbReference type="AlphaFoldDB" id="A0AAF0F5N1"/>
<dbReference type="GO" id="GO:0034965">
    <property type="term" value="P:intronic box C/D snoRNA processing"/>
    <property type="evidence" value="ECO:0007669"/>
    <property type="project" value="TreeGrafter"/>
</dbReference>
<dbReference type="GO" id="GO:0000171">
    <property type="term" value="F:ribonuclease MRP activity"/>
    <property type="evidence" value="ECO:0007669"/>
    <property type="project" value="TreeGrafter"/>
</dbReference>
<accession>A0AAF0F5N1</accession>
<keyword evidence="2" id="KW-0378">Hydrolase</keyword>
<evidence type="ECO:0000313" key="2">
    <source>
        <dbReference type="EMBL" id="WFD41270.1"/>
    </source>
</evidence>
<dbReference type="GeneID" id="85227918"/>
<feature type="compositionally biased region" description="Basic residues" evidence="1">
    <location>
        <begin position="10"/>
        <end position="21"/>
    </location>
</feature>
<dbReference type="RefSeq" id="XP_060124167.1">
    <property type="nucleotide sequence ID" value="XM_060268184.1"/>
</dbReference>
<dbReference type="Proteomes" id="UP001217754">
    <property type="component" value="Chromosome 9"/>
</dbReference>
<dbReference type="Pfam" id="PF08228">
    <property type="entry name" value="RNase_P_pop3"/>
    <property type="match status" value="1"/>
</dbReference>
<dbReference type="PANTHER" id="PTHR28272:SF1">
    <property type="entry name" value="RIBONUCLEASES P_MRP PROTEIN SUBUNIT POP3"/>
    <property type="match status" value="1"/>
</dbReference>
<proteinExistence type="predicted"/>
<dbReference type="InterPro" id="IPR013241">
    <property type="entry name" value="RNase_P_Pop3"/>
</dbReference>
<dbReference type="GO" id="GO:0000172">
    <property type="term" value="C:ribonuclease MRP complex"/>
    <property type="evidence" value="ECO:0007669"/>
    <property type="project" value="TreeGrafter"/>
</dbReference>
<dbReference type="GO" id="GO:0008033">
    <property type="term" value="P:tRNA processing"/>
    <property type="evidence" value="ECO:0007669"/>
    <property type="project" value="InterPro"/>
</dbReference>
<dbReference type="EMBL" id="CP119966">
    <property type="protein sequence ID" value="WFD41270.1"/>
    <property type="molecule type" value="Genomic_DNA"/>
</dbReference>
<dbReference type="GO" id="GO:0005829">
    <property type="term" value="C:cytosol"/>
    <property type="evidence" value="ECO:0007669"/>
    <property type="project" value="TreeGrafter"/>
</dbReference>
<feature type="compositionally biased region" description="Basic residues" evidence="1">
    <location>
        <begin position="235"/>
        <end position="255"/>
    </location>
</feature>
<dbReference type="GO" id="GO:0006364">
    <property type="term" value="P:rRNA processing"/>
    <property type="evidence" value="ECO:0007669"/>
    <property type="project" value="InterPro"/>
</dbReference>
<organism evidence="2 3">
    <name type="scientific">Malassezia japonica</name>
    <dbReference type="NCBI Taxonomy" id="223818"/>
    <lineage>
        <taxon>Eukaryota</taxon>
        <taxon>Fungi</taxon>
        <taxon>Dikarya</taxon>
        <taxon>Basidiomycota</taxon>
        <taxon>Ustilaginomycotina</taxon>
        <taxon>Malasseziomycetes</taxon>
        <taxon>Malasseziales</taxon>
        <taxon>Malasseziaceae</taxon>
        <taxon>Malassezia</taxon>
    </lineage>
</organism>
<dbReference type="EC" id="3.1.26.5" evidence="2"/>
<name>A0AAF0F5N1_9BASI</name>
<keyword evidence="3" id="KW-1185">Reference proteome</keyword>
<gene>
    <name evidence="2" type="primary">POP3</name>
    <name evidence="2" type="ORF">MJAP1_004267</name>
</gene>
<evidence type="ECO:0000256" key="1">
    <source>
        <dbReference type="SAM" id="MobiDB-lite"/>
    </source>
</evidence>
<feature type="region of interest" description="Disordered" evidence="1">
    <location>
        <begin position="225"/>
        <end position="255"/>
    </location>
</feature>
<dbReference type="GO" id="GO:0004526">
    <property type="term" value="F:ribonuclease P activity"/>
    <property type="evidence" value="ECO:0007669"/>
    <property type="project" value="UniProtKB-EC"/>
</dbReference>
<reference evidence="2" key="1">
    <citation type="submission" date="2023-03" db="EMBL/GenBank/DDBJ databases">
        <title>Mating type loci evolution in Malassezia.</title>
        <authorList>
            <person name="Coelho M.A."/>
        </authorList>
    </citation>
    <scope>NUCLEOTIDE SEQUENCE</scope>
    <source>
        <strain evidence="2">CBS 9431</strain>
    </source>
</reference>
<evidence type="ECO:0000313" key="3">
    <source>
        <dbReference type="Proteomes" id="UP001217754"/>
    </source>
</evidence>